<keyword evidence="2" id="KW-1185">Reference proteome</keyword>
<gene>
    <name evidence="1" type="ORF">PV662_15275</name>
</gene>
<protein>
    <submittedName>
        <fullName evidence="1">Uncharacterized protein</fullName>
    </submittedName>
</protein>
<accession>A0ABU4NG42</accession>
<organism evidence="1 2">
    <name type="scientific">Streptomyces europaeiscabiei</name>
    <dbReference type="NCBI Taxonomy" id="146819"/>
    <lineage>
        <taxon>Bacteria</taxon>
        <taxon>Bacillati</taxon>
        <taxon>Actinomycetota</taxon>
        <taxon>Actinomycetes</taxon>
        <taxon>Kitasatosporales</taxon>
        <taxon>Streptomycetaceae</taxon>
        <taxon>Streptomyces</taxon>
    </lineage>
</organism>
<proteinExistence type="predicted"/>
<comment type="caution">
    <text evidence="1">The sequence shown here is derived from an EMBL/GenBank/DDBJ whole genome shotgun (WGS) entry which is preliminary data.</text>
</comment>
<dbReference type="RefSeq" id="WP_060893095.1">
    <property type="nucleotide sequence ID" value="NZ_JARAUR010000234.1"/>
</dbReference>
<name>A0ABU4NG42_9ACTN</name>
<dbReference type="Proteomes" id="UP001271274">
    <property type="component" value="Unassembled WGS sequence"/>
</dbReference>
<sequence>MKDRAKVEELLVSSDLRVQTSAVAWKHVKAEYVDVVEDILATLAPSGPYAYTVVPTLEEGKEIPTQRIVDTCEAIESRYRDMHRFAAVVGIRPVTEINTSWYTFVSGSGRGRDKNTGAESERPIVMLFPTMGSEGITGELFWGRTRREPLPGDPADGTRAGRFAVAKVHDALLDAYRKGDVDAIVEGAHPEVQTGVRLRLLARLPRGLT</sequence>
<evidence type="ECO:0000313" key="1">
    <source>
        <dbReference type="EMBL" id="MDX3701102.1"/>
    </source>
</evidence>
<reference evidence="1 2" key="1">
    <citation type="journal article" date="2023" name="Microb. Genom.">
        <title>Mesoterricola silvestris gen. nov., sp. nov., Mesoterricola sediminis sp. nov., Geothrix oryzae sp. nov., Geothrix edaphica sp. nov., Geothrix rubra sp. nov., and Geothrix limicola sp. nov., six novel members of Acidobacteriota isolated from soils.</title>
        <authorList>
            <person name="Weisberg A.J."/>
            <person name="Pearce E."/>
            <person name="Kramer C.G."/>
            <person name="Chang J.H."/>
            <person name="Clarke C.R."/>
        </authorList>
    </citation>
    <scope>NUCLEOTIDE SEQUENCE [LARGE SCALE GENOMIC DNA]</scope>
    <source>
        <strain evidence="1 2">ID09-01A</strain>
    </source>
</reference>
<evidence type="ECO:0000313" key="2">
    <source>
        <dbReference type="Proteomes" id="UP001271274"/>
    </source>
</evidence>
<dbReference type="EMBL" id="JARAYU010000004">
    <property type="protein sequence ID" value="MDX3701102.1"/>
    <property type="molecule type" value="Genomic_DNA"/>
</dbReference>